<comment type="caution">
    <text evidence="1">The sequence shown here is derived from an EMBL/GenBank/DDBJ whole genome shotgun (WGS) entry which is preliminary data.</text>
</comment>
<dbReference type="EMBL" id="CAIX01000047">
    <property type="protein sequence ID" value="CCI43345.1"/>
    <property type="molecule type" value="Genomic_DNA"/>
</dbReference>
<accession>A0A024G9Y9</accession>
<gene>
    <name evidence="1" type="ORF">BN9_041290</name>
</gene>
<dbReference type="AlphaFoldDB" id="A0A024G9Y9"/>
<dbReference type="Proteomes" id="UP000053237">
    <property type="component" value="Unassembled WGS sequence"/>
</dbReference>
<dbReference type="InParanoid" id="A0A024G9Y9"/>
<protein>
    <submittedName>
        <fullName evidence="1">Uncharacterized protein</fullName>
    </submittedName>
</protein>
<evidence type="ECO:0000313" key="2">
    <source>
        <dbReference type="Proteomes" id="UP000053237"/>
    </source>
</evidence>
<keyword evidence="2" id="KW-1185">Reference proteome</keyword>
<proteinExistence type="predicted"/>
<organism evidence="1 2">
    <name type="scientific">Albugo candida</name>
    <dbReference type="NCBI Taxonomy" id="65357"/>
    <lineage>
        <taxon>Eukaryota</taxon>
        <taxon>Sar</taxon>
        <taxon>Stramenopiles</taxon>
        <taxon>Oomycota</taxon>
        <taxon>Peronosporomycetes</taxon>
        <taxon>Albuginales</taxon>
        <taxon>Albuginaceae</taxon>
        <taxon>Albugo</taxon>
    </lineage>
</organism>
<reference evidence="1 2" key="1">
    <citation type="submission" date="2012-05" db="EMBL/GenBank/DDBJ databases">
        <title>Recombination and specialization in a pathogen metapopulation.</title>
        <authorList>
            <person name="Gardiner A."/>
            <person name="Kemen E."/>
            <person name="Schultz-Larsen T."/>
            <person name="MacLean D."/>
            <person name="Van Oosterhout C."/>
            <person name="Jones J.D.G."/>
        </authorList>
    </citation>
    <scope>NUCLEOTIDE SEQUENCE [LARGE SCALE GENOMIC DNA]</scope>
    <source>
        <strain evidence="1 2">Ac Nc2</strain>
    </source>
</reference>
<evidence type="ECO:0000313" key="1">
    <source>
        <dbReference type="EMBL" id="CCI43345.1"/>
    </source>
</evidence>
<sequence length="81" mass="9516">MFSQGFEQYEVSTINSSRAVLMEVQRIEAFLSFVLSLIRQTKGVIAHHNKSPQCFIVLVQCNLRFKLHYETMKKWTHTKVL</sequence>
<name>A0A024G9Y9_9STRA</name>